<comment type="caution">
    <text evidence="8">The sequence shown here is derived from an EMBL/GenBank/DDBJ whole genome shotgun (WGS) entry which is preliminary data.</text>
</comment>
<dbReference type="OrthoDB" id="9778305at2"/>
<name>A0A5M6IRL9_9PROT</name>
<comment type="similarity">
    <text evidence="2 6">Belongs to the PqqB family.</text>
</comment>
<dbReference type="AlphaFoldDB" id="A0A5M6IRL9"/>
<comment type="pathway">
    <text evidence="1 6">Cofactor biosynthesis; pyrroloquinoline quinone biosynthesis.</text>
</comment>
<reference evidence="8 9" key="1">
    <citation type="submission" date="2019-09" db="EMBL/GenBank/DDBJ databases">
        <title>Genome sequence of Rhodovastum atsumiense, a diverse member of the Acetobacteraceae family of non-sulfur purple photosynthetic bacteria.</title>
        <authorList>
            <person name="Meyer T."/>
            <person name="Kyndt J."/>
        </authorList>
    </citation>
    <scope>NUCLEOTIDE SEQUENCE [LARGE SCALE GENOMIC DNA]</scope>
    <source>
        <strain evidence="8 9">DSM 21279</strain>
    </source>
</reference>
<dbReference type="NCBIfam" id="TIGR02108">
    <property type="entry name" value="PQQ_syn_pqqB"/>
    <property type="match status" value="1"/>
</dbReference>
<dbReference type="GO" id="GO:0018189">
    <property type="term" value="P:pyrroloquinoline quinone biosynthetic process"/>
    <property type="evidence" value="ECO:0007669"/>
    <property type="project" value="UniProtKB-UniRule"/>
</dbReference>
<keyword evidence="4 6" id="KW-0813">Transport</keyword>
<keyword evidence="9" id="KW-1185">Reference proteome</keyword>
<dbReference type="InterPro" id="IPR011842">
    <property type="entry name" value="PQQ_synth_PqqB"/>
</dbReference>
<keyword evidence="5 6" id="KW-0884">PQQ biosynthesis</keyword>
<proteinExistence type="inferred from homology"/>
<dbReference type="InterPro" id="IPR036866">
    <property type="entry name" value="RibonucZ/Hydroxyglut_hydro"/>
</dbReference>
<evidence type="ECO:0000256" key="1">
    <source>
        <dbReference type="ARBA" id="ARBA00004886"/>
    </source>
</evidence>
<dbReference type="Gene3D" id="3.60.15.10">
    <property type="entry name" value="Ribonuclease Z/Hydroxyacylglutathione hydrolase-like"/>
    <property type="match status" value="1"/>
</dbReference>
<organism evidence="8 9">
    <name type="scientific">Rhodovastum atsumiense</name>
    <dbReference type="NCBI Taxonomy" id="504468"/>
    <lineage>
        <taxon>Bacteria</taxon>
        <taxon>Pseudomonadati</taxon>
        <taxon>Pseudomonadota</taxon>
        <taxon>Alphaproteobacteria</taxon>
        <taxon>Acetobacterales</taxon>
        <taxon>Acetobacteraceae</taxon>
        <taxon>Rhodovastum</taxon>
    </lineage>
</organism>
<dbReference type="SUPFAM" id="SSF56281">
    <property type="entry name" value="Metallo-hydrolase/oxidoreductase"/>
    <property type="match status" value="1"/>
</dbReference>
<protein>
    <recommendedName>
        <fullName evidence="3 6">Coenzyme PQQ synthesis protein B</fullName>
    </recommendedName>
    <alternativeName>
        <fullName evidence="6">Pyrroloquinoline quinone biosynthesis protein B</fullName>
    </alternativeName>
</protein>
<evidence type="ECO:0000256" key="2">
    <source>
        <dbReference type="ARBA" id="ARBA00008481"/>
    </source>
</evidence>
<accession>A0A5M6IRL9</accession>
<dbReference type="EMBL" id="VWPK01000031">
    <property type="protein sequence ID" value="KAA5610559.1"/>
    <property type="molecule type" value="Genomic_DNA"/>
</dbReference>
<evidence type="ECO:0000256" key="3">
    <source>
        <dbReference type="ARBA" id="ARBA00015084"/>
    </source>
</evidence>
<evidence type="ECO:0000259" key="7">
    <source>
        <dbReference type="Pfam" id="PF12706"/>
    </source>
</evidence>
<evidence type="ECO:0000313" key="9">
    <source>
        <dbReference type="Proteomes" id="UP000325255"/>
    </source>
</evidence>
<comment type="function">
    <text evidence="6">May be involved in the transport of PQQ or its precursor to the periplasm.</text>
</comment>
<dbReference type="Pfam" id="PF12706">
    <property type="entry name" value="Lactamase_B_2"/>
    <property type="match status" value="1"/>
</dbReference>
<dbReference type="HAMAP" id="MF_00653">
    <property type="entry name" value="PQQ_syn_PqqB"/>
    <property type="match status" value="1"/>
</dbReference>
<dbReference type="Proteomes" id="UP000325255">
    <property type="component" value="Unassembled WGS sequence"/>
</dbReference>
<dbReference type="UniPathway" id="UPA00539"/>
<evidence type="ECO:0000313" key="8">
    <source>
        <dbReference type="EMBL" id="KAA5610559.1"/>
    </source>
</evidence>
<evidence type="ECO:0000256" key="4">
    <source>
        <dbReference type="ARBA" id="ARBA00022448"/>
    </source>
</evidence>
<dbReference type="InterPro" id="IPR001279">
    <property type="entry name" value="Metallo-B-lactamas"/>
</dbReference>
<feature type="domain" description="Metallo-beta-lactamase" evidence="7">
    <location>
        <begin position="50"/>
        <end position="263"/>
    </location>
</feature>
<evidence type="ECO:0000256" key="6">
    <source>
        <dbReference type="HAMAP-Rule" id="MF_00653"/>
    </source>
</evidence>
<gene>
    <name evidence="6 8" type="primary">pqqB</name>
    <name evidence="8" type="ORF">F1189_18695</name>
</gene>
<evidence type="ECO:0000256" key="5">
    <source>
        <dbReference type="ARBA" id="ARBA00022905"/>
    </source>
</evidence>
<sequence length="296" mass="31354">MTALVLGAAAGGGFPQWNCACRLCCLARAGDARVRPATQAGMAVTANGRNWVLIGASPDLRQQLTATPSLAPRGDGRDTPITAVLLISADIDGIAGLLTLRESQAFDIYAPPAILEVLGSNRVFDVLDPSLVRRIPLPPHTSVACAGITMTVLPMPGKVPLYLEDRQASQPEPGPTYAVRLDAAGRRIVVAPACAEITGPVRAALRDTDALFFDGTLFTDDEMISAGVGVKTGQRMGHVCIDGEAGSLSRLRDLPGRRIFYHINNTNPILLADSPERRMAEAAGFEIAYDGMQVQI</sequence>